<protein>
    <submittedName>
        <fullName evidence="3">IS110 family transposase</fullName>
    </submittedName>
</protein>
<dbReference type="Proteomes" id="UP000652760">
    <property type="component" value="Unassembled WGS sequence"/>
</dbReference>
<dbReference type="InterPro" id="IPR003346">
    <property type="entry name" value="Transposase_20"/>
</dbReference>
<dbReference type="NCBIfam" id="NF033542">
    <property type="entry name" value="transpos_IS110"/>
    <property type="match status" value="1"/>
</dbReference>
<name>A0ABS1F6M5_9PROT</name>
<reference evidence="4" key="1">
    <citation type="submission" date="2021-01" db="EMBL/GenBank/DDBJ databases">
        <title>Genome public.</title>
        <authorList>
            <person name="Liu C."/>
            <person name="Sun Q."/>
        </authorList>
    </citation>
    <scope>NUCLEOTIDE SEQUENCE [LARGE SCALE GENOMIC DNA]</scope>
    <source>
        <strain evidence="4">YIM B02556</strain>
    </source>
</reference>
<proteinExistence type="predicted"/>
<dbReference type="Pfam" id="PF02371">
    <property type="entry name" value="Transposase_20"/>
    <property type="match status" value="1"/>
</dbReference>
<sequence length="315" mass="32720">MAQDAVFVGIDCGKEVLDVVVVPGGETLRVANSAAGHEALIAGLKGRPVALVGIEASGGYERAVRDALEAAGIAVAVLDPARVRHLAKAKGQRAKTDPIDAALIADFTARFQPSATPSNRQRERLADLLGLRRLLVDKRADLKKAVARLPADVAALAEPALEALGTAVEAAEREITRRAQEDAALAKKAKALSSAPGVGALTALTLAVLVPELGQLSGGQAAALLGVAPYPDDSGQRHGARRIAGGREDARRALYMAALTAATGRRKGGVLASFYDHLIGRGKPPKVALTACMRKLIVRLNAMLAHGGTWSEQTD</sequence>
<dbReference type="EMBL" id="JAENHM010000050">
    <property type="protein sequence ID" value="MBK1839066.1"/>
    <property type="molecule type" value="Genomic_DNA"/>
</dbReference>
<evidence type="ECO:0000259" key="1">
    <source>
        <dbReference type="Pfam" id="PF01548"/>
    </source>
</evidence>
<organism evidence="3 4">
    <name type="scientific">Azospirillum endophyticum</name>
    <dbReference type="NCBI Taxonomy" id="2800326"/>
    <lineage>
        <taxon>Bacteria</taxon>
        <taxon>Pseudomonadati</taxon>
        <taxon>Pseudomonadota</taxon>
        <taxon>Alphaproteobacteria</taxon>
        <taxon>Rhodospirillales</taxon>
        <taxon>Azospirillaceae</taxon>
        <taxon>Azospirillum</taxon>
    </lineage>
</organism>
<dbReference type="Pfam" id="PF01548">
    <property type="entry name" value="DEDD_Tnp_IS110"/>
    <property type="match status" value="1"/>
</dbReference>
<feature type="domain" description="Transposase IS116/IS110/IS902 C-terminal" evidence="2">
    <location>
        <begin position="190"/>
        <end position="269"/>
    </location>
</feature>
<evidence type="ECO:0000313" key="4">
    <source>
        <dbReference type="Proteomes" id="UP000652760"/>
    </source>
</evidence>
<evidence type="ECO:0000313" key="3">
    <source>
        <dbReference type="EMBL" id="MBK1839066.1"/>
    </source>
</evidence>
<dbReference type="InterPro" id="IPR002525">
    <property type="entry name" value="Transp_IS110-like_N"/>
</dbReference>
<dbReference type="PANTHER" id="PTHR33055">
    <property type="entry name" value="TRANSPOSASE FOR INSERTION SEQUENCE ELEMENT IS1111A"/>
    <property type="match status" value="1"/>
</dbReference>
<gene>
    <name evidence="3" type="ORF">JHL17_16765</name>
</gene>
<accession>A0ABS1F6M5</accession>
<keyword evidence="4" id="KW-1185">Reference proteome</keyword>
<feature type="domain" description="Transposase IS110-like N-terminal" evidence="1">
    <location>
        <begin position="8"/>
        <end position="146"/>
    </location>
</feature>
<dbReference type="RefSeq" id="WP_200194760.1">
    <property type="nucleotide sequence ID" value="NZ_JAENHM010000050.1"/>
</dbReference>
<dbReference type="InterPro" id="IPR047650">
    <property type="entry name" value="Transpos_IS110"/>
</dbReference>
<dbReference type="PANTHER" id="PTHR33055:SF13">
    <property type="entry name" value="TRANSPOSASE"/>
    <property type="match status" value="1"/>
</dbReference>
<comment type="caution">
    <text evidence="3">The sequence shown here is derived from an EMBL/GenBank/DDBJ whole genome shotgun (WGS) entry which is preliminary data.</text>
</comment>
<evidence type="ECO:0000259" key="2">
    <source>
        <dbReference type="Pfam" id="PF02371"/>
    </source>
</evidence>